<organism evidence="1 2">
    <name type="scientific">Maribacter arcticus</name>
    <dbReference type="NCBI Taxonomy" id="561365"/>
    <lineage>
        <taxon>Bacteria</taxon>
        <taxon>Pseudomonadati</taxon>
        <taxon>Bacteroidota</taxon>
        <taxon>Flavobacteriia</taxon>
        <taxon>Flavobacteriales</taxon>
        <taxon>Flavobacteriaceae</taxon>
        <taxon>Maribacter</taxon>
    </lineage>
</organism>
<reference evidence="2" key="1">
    <citation type="submission" date="2017-02" db="EMBL/GenBank/DDBJ databases">
        <authorList>
            <person name="Varghese N."/>
            <person name="Submissions S."/>
        </authorList>
    </citation>
    <scope>NUCLEOTIDE SEQUENCE [LARGE SCALE GENOMIC DNA]</scope>
    <source>
        <strain evidence="2">DSM 23546</strain>
    </source>
</reference>
<dbReference type="RefSeq" id="WP_079512680.1">
    <property type="nucleotide sequence ID" value="NZ_CAXBOB010000138.1"/>
</dbReference>
<evidence type="ECO:0000313" key="1">
    <source>
        <dbReference type="EMBL" id="SKB57764.1"/>
    </source>
</evidence>
<dbReference type="Proteomes" id="UP000190339">
    <property type="component" value="Unassembled WGS sequence"/>
</dbReference>
<dbReference type="Pfam" id="PF19852">
    <property type="entry name" value="DUF6327"/>
    <property type="match status" value="1"/>
</dbReference>
<sequence>MVKSYTSFEEIDKRLKILELQREINQESLKLNIQNARVDLVPRLFRNSIGTNFTQNDTLKSLFITFISTKILNFIRSKRRSRNRD</sequence>
<dbReference type="AlphaFoldDB" id="A0A1T5CEA1"/>
<dbReference type="STRING" id="561365.SAMN05660866_02231"/>
<protein>
    <submittedName>
        <fullName evidence="1">Uncharacterized protein</fullName>
    </submittedName>
</protein>
<proteinExistence type="predicted"/>
<dbReference type="InterPro" id="IPR046290">
    <property type="entry name" value="DUF6327"/>
</dbReference>
<keyword evidence="2" id="KW-1185">Reference proteome</keyword>
<gene>
    <name evidence="1" type="ORF">SAMN05660866_02231</name>
</gene>
<evidence type="ECO:0000313" key="2">
    <source>
        <dbReference type="Proteomes" id="UP000190339"/>
    </source>
</evidence>
<dbReference type="EMBL" id="FUYL01000006">
    <property type="protein sequence ID" value="SKB57764.1"/>
    <property type="molecule type" value="Genomic_DNA"/>
</dbReference>
<accession>A0A1T5CEA1</accession>
<name>A0A1T5CEA1_9FLAO</name>